<organism evidence="1 2">
    <name type="scientific">Kitasatospora kifunensis</name>
    <name type="common">Streptomyces kifunensis</name>
    <dbReference type="NCBI Taxonomy" id="58351"/>
    <lineage>
        <taxon>Bacteria</taxon>
        <taxon>Bacillati</taxon>
        <taxon>Actinomycetota</taxon>
        <taxon>Actinomycetes</taxon>
        <taxon>Kitasatosporales</taxon>
        <taxon>Streptomycetaceae</taxon>
        <taxon>Kitasatospora</taxon>
    </lineage>
</organism>
<dbReference type="RefSeq" id="WP_184947273.1">
    <property type="nucleotide sequence ID" value="NZ_JACHJV010000004.1"/>
</dbReference>
<sequence length="99" mass="10810">MRLTTKQKLDQVVVTGRPAMGKQPLPAGATAEQLAVLLKRAVYEIDCRKAGQASRSADYVVFIDQADVLSRFPDDEQLRDLITAVSARGPALGVRMTRP</sequence>
<comment type="caution">
    <text evidence="1">The sequence shown here is derived from an EMBL/GenBank/DDBJ whole genome shotgun (WGS) entry which is preliminary data.</text>
</comment>
<protein>
    <submittedName>
        <fullName evidence="1">Uncharacterized protein</fullName>
    </submittedName>
</protein>
<evidence type="ECO:0000313" key="1">
    <source>
        <dbReference type="EMBL" id="MBB4929151.1"/>
    </source>
</evidence>
<dbReference type="AlphaFoldDB" id="A0A7W7RBX9"/>
<dbReference type="EMBL" id="JACHJV010000004">
    <property type="protein sequence ID" value="MBB4929151.1"/>
    <property type="molecule type" value="Genomic_DNA"/>
</dbReference>
<proteinExistence type="predicted"/>
<reference evidence="1 2" key="1">
    <citation type="submission" date="2020-08" db="EMBL/GenBank/DDBJ databases">
        <title>Sequencing the genomes of 1000 actinobacteria strains.</title>
        <authorList>
            <person name="Klenk H.-P."/>
        </authorList>
    </citation>
    <scope>NUCLEOTIDE SEQUENCE [LARGE SCALE GENOMIC DNA]</scope>
    <source>
        <strain evidence="1 2">DSM 41654</strain>
    </source>
</reference>
<keyword evidence="2" id="KW-1185">Reference proteome</keyword>
<dbReference type="Proteomes" id="UP000540506">
    <property type="component" value="Unassembled WGS sequence"/>
</dbReference>
<evidence type="ECO:0000313" key="2">
    <source>
        <dbReference type="Proteomes" id="UP000540506"/>
    </source>
</evidence>
<accession>A0A7W7RBX9</accession>
<name>A0A7W7RBX9_KITKI</name>
<gene>
    <name evidence="1" type="ORF">FHR34_008250</name>
</gene>